<dbReference type="Proteomes" id="UP000777482">
    <property type="component" value="Unassembled WGS sequence"/>
</dbReference>
<organism evidence="3 4">
    <name type="scientific">Rhodotorula mucilaginosa</name>
    <name type="common">Yeast</name>
    <name type="synonym">Rhodotorula rubra</name>
    <dbReference type="NCBI Taxonomy" id="5537"/>
    <lineage>
        <taxon>Eukaryota</taxon>
        <taxon>Fungi</taxon>
        <taxon>Dikarya</taxon>
        <taxon>Basidiomycota</taxon>
        <taxon>Pucciniomycotina</taxon>
        <taxon>Microbotryomycetes</taxon>
        <taxon>Sporidiobolales</taxon>
        <taxon>Sporidiobolaceae</taxon>
        <taxon>Rhodotorula</taxon>
    </lineage>
</organism>
<comment type="caution">
    <text evidence="3">The sequence shown here is derived from an EMBL/GenBank/DDBJ whole genome shotgun (WGS) entry which is preliminary data.</text>
</comment>
<keyword evidence="1" id="KW-0175">Coiled coil</keyword>
<evidence type="ECO:0000313" key="3">
    <source>
        <dbReference type="EMBL" id="KAG0667165.1"/>
    </source>
</evidence>
<name>A0A9P7BAF9_RHOMI</name>
<keyword evidence="4" id="KW-1185">Reference proteome</keyword>
<dbReference type="OrthoDB" id="18959at2759"/>
<evidence type="ECO:0000259" key="2">
    <source>
        <dbReference type="Pfam" id="PF20882"/>
    </source>
</evidence>
<reference evidence="3 4" key="1">
    <citation type="submission" date="2020-11" db="EMBL/GenBank/DDBJ databases">
        <title>Kefir isolates.</title>
        <authorList>
            <person name="Marcisauskas S."/>
            <person name="Kim Y."/>
            <person name="Blasche S."/>
        </authorList>
    </citation>
    <scope>NUCLEOTIDE SEQUENCE [LARGE SCALE GENOMIC DNA]</scope>
    <source>
        <strain evidence="3 4">KR</strain>
    </source>
</reference>
<dbReference type="EMBL" id="PUHQ01000002">
    <property type="protein sequence ID" value="KAG0667165.1"/>
    <property type="molecule type" value="Genomic_DNA"/>
</dbReference>
<evidence type="ECO:0000256" key="1">
    <source>
        <dbReference type="SAM" id="Coils"/>
    </source>
</evidence>
<feature type="coiled-coil region" evidence="1">
    <location>
        <begin position="141"/>
        <end position="170"/>
    </location>
</feature>
<dbReference type="AlphaFoldDB" id="A0A9P7BAF9"/>
<dbReference type="Pfam" id="PF20882">
    <property type="entry name" value="Sos7"/>
    <property type="match status" value="1"/>
</dbReference>
<evidence type="ECO:0000313" key="4">
    <source>
        <dbReference type="Proteomes" id="UP000777482"/>
    </source>
</evidence>
<protein>
    <recommendedName>
        <fullName evidence="2">Kinetochore protein Sos7 coiled-coil domain-containing protein</fullName>
    </recommendedName>
</protein>
<proteinExistence type="predicted"/>
<accession>A0A9P7BAF9</accession>
<sequence length="178" mass="19632">MAATDSNTALFDQTKQLLATFTQHAFESHRLASSVPVRDLGRLAQYHGTLGGGNGNTENYTRWTQGATDLTGVSGVSDEGLIMDAGDRGRATEDLKLFKEHISDLKFAYLESNAKLEFVNHILNPEGYQPVVKEAIDELASQQAQEKLELKQRKLRVAELEQLIRQEAEALEAGESSL</sequence>
<feature type="domain" description="Kinetochore protein Sos7 coiled-coil" evidence="2">
    <location>
        <begin position="102"/>
        <end position="172"/>
    </location>
</feature>
<gene>
    <name evidence="3" type="ORF">C6P46_002577</name>
</gene>
<dbReference type="InterPro" id="IPR048781">
    <property type="entry name" value="Sos7_CC"/>
</dbReference>